<proteinExistence type="predicted"/>
<reference evidence="2 4" key="2">
    <citation type="journal article" date="2013" name="Nature">
        <title>Insights into bilaterian evolution from three spiralian genomes.</title>
        <authorList>
            <person name="Simakov O."/>
            <person name="Marletaz F."/>
            <person name="Cho S.J."/>
            <person name="Edsinger-Gonzales E."/>
            <person name="Havlak P."/>
            <person name="Hellsten U."/>
            <person name="Kuo D.H."/>
            <person name="Larsson T."/>
            <person name="Lv J."/>
            <person name="Arendt D."/>
            <person name="Savage R."/>
            <person name="Osoegawa K."/>
            <person name="de Jong P."/>
            <person name="Grimwood J."/>
            <person name="Chapman J.A."/>
            <person name="Shapiro H."/>
            <person name="Aerts A."/>
            <person name="Otillar R.P."/>
            <person name="Terry A.Y."/>
            <person name="Boore J.L."/>
            <person name="Grigoriev I.V."/>
            <person name="Lindberg D.R."/>
            <person name="Seaver E.C."/>
            <person name="Weisblat D.A."/>
            <person name="Putnam N.H."/>
            <person name="Rokhsar D.S."/>
        </authorList>
    </citation>
    <scope>NUCLEOTIDE SEQUENCE</scope>
</reference>
<evidence type="ECO:0000313" key="3">
    <source>
        <dbReference type="EnsemblMetazoa" id="HelroP163942"/>
    </source>
</evidence>
<dbReference type="GeneID" id="20200280"/>
<name>T1EUN0_HELRO</name>
<evidence type="ECO:0000313" key="4">
    <source>
        <dbReference type="Proteomes" id="UP000015101"/>
    </source>
</evidence>
<keyword evidence="1" id="KW-0812">Transmembrane</keyword>
<dbReference type="InParanoid" id="T1EUN0"/>
<dbReference type="EMBL" id="KB097571">
    <property type="protein sequence ID" value="ESN94158.1"/>
    <property type="molecule type" value="Genomic_DNA"/>
</dbReference>
<dbReference type="Proteomes" id="UP000015101">
    <property type="component" value="Unassembled WGS sequence"/>
</dbReference>
<keyword evidence="1" id="KW-0472">Membrane</keyword>
<keyword evidence="4" id="KW-1185">Reference proteome</keyword>
<evidence type="ECO:0000313" key="2">
    <source>
        <dbReference type="EMBL" id="ESN94158.1"/>
    </source>
</evidence>
<evidence type="ECO:0000256" key="1">
    <source>
        <dbReference type="SAM" id="Phobius"/>
    </source>
</evidence>
<dbReference type="EnsemblMetazoa" id="HelroT163942">
    <property type="protein sequence ID" value="HelroP163942"/>
    <property type="gene ID" value="HelroG163942"/>
</dbReference>
<dbReference type="KEGG" id="hro:HELRODRAFT_163942"/>
<reference evidence="3" key="3">
    <citation type="submission" date="2015-06" db="UniProtKB">
        <authorList>
            <consortium name="EnsemblMetazoa"/>
        </authorList>
    </citation>
    <scope>IDENTIFICATION</scope>
</reference>
<gene>
    <name evidence="3" type="primary">20200280</name>
    <name evidence="2" type="ORF">HELRODRAFT_163942</name>
</gene>
<keyword evidence="1" id="KW-1133">Transmembrane helix</keyword>
<dbReference type="CTD" id="20200280"/>
<dbReference type="AlphaFoldDB" id="T1EUN0"/>
<dbReference type="HOGENOM" id="CLU_2099511_0_0_1"/>
<sequence>MNRFAKRVLVVLALFVLFIYCIIYFKKDRHLVNNHDVKSAKPSAIKVTDQMEINKNSLSYCYYTSVSVSKLDEKYPAPTLVPQKNPTQAKIFDSTSGVMDMTYDLTLNGNLDCITL</sequence>
<feature type="transmembrane region" description="Helical" evidence="1">
    <location>
        <begin position="7"/>
        <end position="25"/>
    </location>
</feature>
<organism evidence="3 4">
    <name type="scientific">Helobdella robusta</name>
    <name type="common">Californian leech</name>
    <dbReference type="NCBI Taxonomy" id="6412"/>
    <lineage>
        <taxon>Eukaryota</taxon>
        <taxon>Metazoa</taxon>
        <taxon>Spiralia</taxon>
        <taxon>Lophotrochozoa</taxon>
        <taxon>Annelida</taxon>
        <taxon>Clitellata</taxon>
        <taxon>Hirudinea</taxon>
        <taxon>Rhynchobdellida</taxon>
        <taxon>Glossiphoniidae</taxon>
        <taxon>Helobdella</taxon>
    </lineage>
</organism>
<accession>T1EUN0</accession>
<dbReference type="EMBL" id="AMQM01001501">
    <property type="status" value="NOT_ANNOTATED_CDS"/>
    <property type="molecule type" value="Genomic_DNA"/>
</dbReference>
<protein>
    <submittedName>
        <fullName evidence="2 3">Uncharacterized protein</fullName>
    </submittedName>
</protein>
<reference evidence="4" key="1">
    <citation type="submission" date="2012-12" db="EMBL/GenBank/DDBJ databases">
        <authorList>
            <person name="Hellsten U."/>
            <person name="Grimwood J."/>
            <person name="Chapman J.A."/>
            <person name="Shapiro H."/>
            <person name="Aerts A."/>
            <person name="Otillar R.P."/>
            <person name="Terry A.Y."/>
            <person name="Boore J.L."/>
            <person name="Simakov O."/>
            <person name="Marletaz F."/>
            <person name="Cho S.-J."/>
            <person name="Edsinger-Gonzales E."/>
            <person name="Havlak P."/>
            <person name="Kuo D.-H."/>
            <person name="Larsson T."/>
            <person name="Lv J."/>
            <person name="Arendt D."/>
            <person name="Savage R."/>
            <person name="Osoegawa K."/>
            <person name="de Jong P."/>
            <person name="Lindberg D.R."/>
            <person name="Seaver E.C."/>
            <person name="Weisblat D.A."/>
            <person name="Putnam N.H."/>
            <person name="Grigoriev I.V."/>
            <person name="Rokhsar D.S."/>
        </authorList>
    </citation>
    <scope>NUCLEOTIDE SEQUENCE</scope>
</reference>
<dbReference type="RefSeq" id="XP_009027279.1">
    <property type="nucleotide sequence ID" value="XM_009029031.1"/>
</dbReference>